<dbReference type="Proteomes" id="UP001056120">
    <property type="component" value="Linkage Group LG05"/>
</dbReference>
<dbReference type="EMBL" id="CM042022">
    <property type="protein sequence ID" value="KAI3816021.1"/>
    <property type="molecule type" value="Genomic_DNA"/>
</dbReference>
<reference evidence="2" key="1">
    <citation type="journal article" date="2022" name="Mol. Ecol. Resour.">
        <title>The genomes of chicory, endive, great burdock and yacon provide insights into Asteraceae palaeo-polyploidization history and plant inulin production.</title>
        <authorList>
            <person name="Fan W."/>
            <person name="Wang S."/>
            <person name="Wang H."/>
            <person name="Wang A."/>
            <person name="Jiang F."/>
            <person name="Liu H."/>
            <person name="Zhao H."/>
            <person name="Xu D."/>
            <person name="Zhang Y."/>
        </authorList>
    </citation>
    <scope>NUCLEOTIDE SEQUENCE [LARGE SCALE GENOMIC DNA]</scope>
    <source>
        <strain evidence="2">cv. Yunnan</strain>
    </source>
</reference>
<organism evidence="1 2">
    <name type="scientific">Smallanthus sonchifolius</name>
    <dbReference type="NCBI Taxonomy" id="185202"/>
    <lineage>
        <taxon>Eukaryota</taxon>
        <taxon>Viridiplantae</taxon>
        <taxon>Streptophyta</taxon>
        <taxon>Embryophyta</taxon>
        <taxon>Tracheophyta</taxon>
        <taxon>Spermatophyta</taxon>
        <taxon>Magnoliopsida</taxon>
        <taxon>eudicotyledons</taxon>
        <taxon>Gunneridae</taxon>
        <taxon>Pentapetalae</taxon>
        <taxon>asterids</taxon>
        <taxon>campanulids</taxon>
        <taxon>Asterales</taxon>
        <taxon>Asteraceae</taxon>
        <taxon>Asteroideae</taxon>
        <taxon>Heliantheae alliance</taxon>
        <taxon>Millerieae</taxon>
        <taxon>Smallanthus</taxon>
    </lineage>
</organism>
<evidence type="ECO:0000313" key="1">
    <source>
        <dbReference type="EMBL" id="KAI3816021.1"/>
    </source>
</evidence>
<keyword evidence="2" id="KW-1185">Reference proteome</keyword>
<accession>A0ACB9J7C2</accession>
<evidence type="ECO:0000313" key="2">
    <source>
        <dbReference type="Proteomes" id="UP001056120"/>
    </source>
</evidence>
<proteinExistence type="predicted"/>
<sequence>MLFAELKQPQNQNKALESNPSPFQKPRSYFKPISKFKISVSQKRRFETHREGEGEGEGETLLYPFIPDNSCNQADSEGDEGLDVRKGLYNTIDGPMNITDQYEGNDGLDVAGKGLDAGGNGLDNTHEDEQ</sequence>
<name>A0ACB9J7C2_9ASTR</name>
<protein>
    <submittedName>
        <fullName evidence="1">Uncharacterized protein</fullName>
    </submittedName>
</protein>
<comment type="caution">
    <text evidence="1">The sequence shown here is derived from an EMBL/GenBank/DDBJ whole genome shotgun (WGS) entry which is preliminary data.</text>
</comment>
<gene>
    <name evidence="1" type="ORF">L1987_15706</name>
</gene>
<reference evidence="1 2" key="2">
    <citation type="journal article" date="2022" name="Mol. Ecol. Resour.">
        <title>The genomes of chicory, endive, great burdock and yacon provide insights into Asteraceae paleo-polyploidization history and plant inulin production.</title>
        <authorList>
            <person name="Fan W."/>
            <person name="Wang S."/>
            <person name="Wang H."/>
            <person name="Wang A."/>
            <person name="Jiang F."/>
            <person name="Liu H."/>
            <person name="Zhao H."/>
            <person name="Xu D."/>
            <person name="Zhang Y."/>
        </authorList>
    </citation>
    <scope>NUCLEOTIDE SEQUENCE [LARGE SCALE GENOMIC DNA]</scope>
    <source>
        <strain evidence="2">cv. Yunnan</strain>
        <tissue evidence="1">Leaves</tissue>
    </source>
</reference>